<comment type="caution">
    <text evidence="2">The sequence shown here is derived from an EMBL/GenBank/DDBJ whole genome shotgun (WGS) entry which is preliminary data.</text>
</comment>
<dbReference type="PANTHER" id="PTHR10151">
    <property type="entry name" value="ECTONUCLEOTIDE PYROPHOSPHATASE/PHOSPHODIESTERASE"/>
    <property type="match status" value="1"/>
</dbReference>
<dbReference type="Gene3D" id="3.40.720.10">
    <property type="entry name" value="Alkaline Phosphatase, subunit A"/>
    <property type="match status" value="2"/>
</dbReference>
<dbReference type="AlphaFoldDB" id="A0A8J6T3U6"/>
<dbReference type="InterPro" id="IPR017850">
    <property type="entry name" value="Alkaline_phosphatase_core_sf"/>
</dbReference>
<evidence type="ECO:0000313" key="2">
    <source>
        <dbReference type="EMBL" id="MBC8178250.1"/>
    </source>
</evidence>
<protein>
    <submittedName>
        <fullName evidence="2">Alkaline phosphatase family protein</fullName>
    </submittedName>
</protein>
<reference evidence="2 3" key="1">
    <citation type="submission" date="2020-08" db="EMBL/GenBank/DDBJ databases">
        <title>Bridging the membrane lipid divide: bacteria of the FCB group superphylum have the potential to synthesize archaeal ether lipids.</title>
        <authorList>
            <person name="Villanueva L."/>
            <person name="Von Meijenfeldt F.A.B."/>
            <person name="Westbye A.B."/>
            <person name="Yadav S."/>
            <person name="Hopmans E.C."/>
            <person name="Dutilh B.E."/>
            <person name="Sinninghe Damste J.S."/>
        </authorList>
    </citation>
    <scope>NUCLEOTIDE SEQUENCE [LARGE SCALE GENOMIC DNA]</scope>
    <source>
        <strain evidence="2">NIOZ-UU27</strain>
    </source>
</reference>
<keyword evidence="1" id="KW-0472">Membrane</keyword>
<keyword evidence="1" id="KW-1133">Transmembrane helix</keyword>
<dbReference type="Proteomes" id="UP000650524">
    <property type="component" value="Unassembled WGS sequence"/>
</dbReference>
<dbReference type="SUPFAM" id="SSF53649">
    <property type="entry name" value="Alkaline phosphatase-like"/>
    <property type="match status" value="1"/>
</dbReference>
<feature type="transmembrane region" description="Helical" evidence="1">
    <location>
        <begin position="40"/>
        <end position="72"/>
    </location>
</feature>
<accession>A0A8J6T3U6</accession>
<dbReference type="InterPro" id="IPR002591">
    <property type="entry name" value="Phosphodiest/P_Trfase"/>
</dbReference>
<keyword evidence="1" id="KW-0812">Transmembrane</keyword>
<sequence>MSSSSQVVMLFLFRVVIFVLLILWSGIGTAYAYIGPGAGFAFISSFLVLFLAGLLGFLTIITWPVRAIFIFIRRRRLRGGSRVKRIVILGLDGFDPELTERFMKNGGLPNFLSLKEEGSFRRLRTTTPSISPVAWSTFSTGVNPGKHAIFDFYTRDPKNYMPVLSSARISSYTKYYRIGPWKVPFRRNQVRFLRKSVSFWRLLGEKGIFSTILRVPITFPPEKFYGASLSAMCTPDLLGTQGTFTLYTTEAPDSLGVSTGGRKISIRIEGDRFKSRIIGPGVSENGSGKDLEIPFEGQIDYEKQSVRLNFGATAVLLKKGQYSPWTKLEFGAGLRKRVRGIARFLIIEMNPDLKIYMTPINIDPEKPALPISQPAFYSAMLAKLWGPFASLGLAEDTWALNERVIDEGAFLDQAYDIYEERKRHLTDALKKNQEGLVVSVFDTTDRIQHMFFRYLSPDHPANKGKDTTVYKDTIQRLYQKMDKLLGEIQSVLTENDLLIIVSDHGFKAFKWGINLNSWLWKEGYLVLNDGGSPDGSEWFANVDWVRTRAYAYGLSGIFLNIRGREGLGTVESGEEKIALQNEIRQKLEALWDERNGFKPIRRVFLAQESLKGPYTGEAPDILIGFEQGYRASWNSATGKITDEIVEENTRSWSGDHAIDPELVPGVFFSNWKLEDENPAIEDIAPTILNLFGLKRPGFYDGKILRLSASNGEVY</sequence>
<dbReference type="GO" id="GO:0016787">
    <property type="term" value="F:hydrolase activity"/>
    <property type="evidence" value="ECO:0007669"/>
    <property type="project" value="UniProtKB-ARBA"/>
</dbReference>
<organism evidence="2 3">
    <name type="scientific">Candidatus Desulfacyla euxinica</name>
    <dbReference type="NCBI Taxonomy" id="2841693"/>
    <lineage>
        <taxon>Bacteria</taxon>
        <taxon>Deltaproteobacteria</taxon>
        <taxon>Candidatus Desulfacyla</taxon>
    </lineage>
</organism>
<evidence type="ECO:0000256" key="1">
    <source>
        <dbReference type="SAM" id="Phobius"/>
    </source>
</evidence>
<name>A0A8J6T3U6_9DELT</name>
<dbReference type="PANTHER" id="PTHR10151:SF120">
    <property type="entry name" value="BIS(5'-ADENOSYL)-TRIPHOSPHATASE"/>
    <property type="match status" value="1"/>
</dbReference>
<gene>
    <name evidence="2" type="ORF">H8E19_12670</name>
</gene>
<proteinExistence type="predicted"/>
<evidence type="ECO:0000313" key="3">
    <source>
        <dbReference type="Proteomes" id="UP000650524"/>
    </source>
</evidence>
<dbReference type="EMBL" id="JACNJD010000267">
    <property type="protein sequence ID" value="MBC8178250.1"/>
    <property type="molecule type" value="Genomic_DNA"/>
</dbReference>
<feature type="transmembrane region" description="Helical" evidence="1">
    <location>
        <begin position="12"/>
        <end position="34"/>
    </location>
</feature>
<dbReference type="Pfam" id="PF01663">
    <property type="entry name" value="Phosphodiest"/>
    <property type="match status" value="2"/>
</dbReference>